<evidence type="ECO:0000313" key="2">
    <source>
        <dbReference type="EMBL" id="SHH10275.1"/>
    </source>
</evidence>
<sequence>MSKKNVEDYLTEGMYGTRLPKDHERKQFLGTLRERIVLALTKGQVMSNKGLEQLEEAMKENPEAKLIINGHVSHRFLTEEKKIADKYGISHSTITNEEAEDTNIGAVLTYDYAIDKEDIFIQEETEQPDDEEEKREEDGSFFTKIRSWFD</sequence>
<accession>A0A1M5Q868</accession>
<evidence type="ECO:0000256" key="1">
    <source>
        <dbReference type="SAM" id="MobiDB-lite"/>
    </source>
</evidence>
<dbReference type="RefSeq" id="WP_073006257.1">
    <property type="nucleotide sequence ID" value="NZ_FQXD01000004.1"/>
</dbReference>
<evidence type="ECO:0000313" key="3">
    <source>
        <dbReference type="Proteomes" id="UP000184079"/>
    </source>
</evidence>
<dbReference type="EMBL" id="FQXD01000004">
    <property type="protein sequence ID" value="SHH10275.1"/>
    <property type="molecule type" value="Genomic_DNA"/>
</dbReference>
<dbReference type="Pfam" id="PF07997">
    <property type="entry name" value="DUF1694"/>
    <property type="match status" value="1"/>
</dbReference>
<dbReference type="AlphaFoldDB" id="A0A1M5Q868"/>
<name>A0A1M5Q868_9BACI</name>
<dbReference type="Gene3D" id="3.30.1330.30">
    <property type="match status" value="1"/>
</dbReference>
<reference evidence="3" key="1">
    <citation type="submission" date="2016-11" db="EMBL/GenBank/DDBJ databases">
        <authorList>
            <person name="Varghese N."/>
            <person name="Submissions S."/>
        </authorList>
    </citation>
    <scope>NUCLEOTIDE SEQUENCE [LARGE SCALE GENOMIC DNA]</scope>
    <source>
        <strain evidence="3">CGMCC 1.6496</strain>
    </source>
</reference>
<dbReference type="OrthoDB" id="95278at2"/>
<feature type="compositionally biased region" description="Acidic residues" evidence="1">
    <location>
        <begin position="124"/>
        <end position="135"/>
    </location>
</feature>
<gene>
    <name evidence="2" type="ORF">SAMN05421807_10416</name>
</gene>
<feature type="region of interest" description="Disordered" evidence="1">
    <location>
        <begin position="124"/>
        <end position="150"/>
    </location>
</feature>
<dbReference type="SUPFAM" id="SSF160515">
    <property type="entry name" value="YueI-like"/>
    <property type="match status" value="1"/>
</dbReference>
<keyword evidence="3" id="KW-1185">Reference proteome</keyword>
<organism evidence="2 3">
    <name type="scientific">Virgibacillus chiguensis</name>
    <dbReference type="NCBI Taxonomy" id="411959"/>
    <lineage>
        <taxon>Bacteria</taxon>
        <taxon>Bacillati</taxon>
        <taxon>Bacillota</taxon>
        <taxon>Bacilli</taxon>
        <taxon>Bacillales</taxon>
        <taxon>Bacillaceae</taxon>
        <taxon>Virgibacillus</taxon>
    </lineage>
</organism>
<dbReference type="InterPro" id="IPR012543">
    <property type="entry name" value="DUF1694"/>
</dbReference>
<protein>
    <submittedName>
        <fullName evidence="2">Uncharacterized protein YueI</fullName>
    </submittedName>
</protein>
<dbReference type="InterPro" id="IPR029064">
    <property type="entry name" value="Ribosomal_eL30-like_sf"/>
</dbReference>
<proteinExistence type="predicted"/>
<dbReference type="PIRSF" id="PIRSF034303">
    <property type="entry name" value="DUF1694"/>
    <property type="match status" value="1"/>
</dbReference>
<dbReference type="Proteomes" id="UP000184079">
    <property type="component" value="Unassembled WGS sequence"/>
</dbReference>